<dbReference type="Pfam" id="PF00296">
    <property type="entry name" value="Bac_luciferase"/>
    <property type="match status" value="1"/>
</dbReference>
<dbReference type="Gene3D" id="3.20.20.30">
    <property type="entry name" value="Luciferase-like domain"/>
    <property type="match status" value="1"/>
</dbReference>
<accession>A0ABQ4ITF2</accession>
<feature type="domain" description="Luciferase-like" evidence="5">
    <location>
        <begin position="9"/>
        <end position="247"/>
    </location>
</feature>
<dbReference type="PANTHER" id="PTHR42847">
    <property type="entry name" value="ALKANESULFONATE MONOOXYGENASE"/>
    <property type="match status" value="1"/>
</dbReference>
<evidence type="ECO:0000259" key="5">
    <source>
        <dbReference type="Pfam" id="PF00296"/>
    </source>
</evidence>
<evidence type="ECO:0000313" key="6">
    <source>
        <dbReference type="EMBL" id="GIJ21051.1"/>
    </source>
</evidence>
<sequence length="327" mass="36278">MWIFAISPRSSDPRTAWSQIDTTIRLADRYGFTGVLAHTGNDALFDPWLVGQHALDSTPRLEPLVAVNPVYHHPFAVAQWIAALTHRYQRRVFLNFVTGTATPDRVALGDDLDHDRRYDRLREYAQIVLALVDGAAPLTVTGDFYQLRGARLRLPTPPGLRPVPFIAGQSPAAAQCSRAIEAVSVGMWRPQPPDRGESKGAYAGLIVRESDADAWRVARERYPADPDLAAAGAAALRYTDATWRHQAFAEAEEPNERPTWFWREPMRSMRADCPYLVGGVETLAPVLAAHQSAGFASLILDLAPHDDDFRWAERLLTRARELAGPPG</sequence>
<evidence type="ECO:0000256" key="3">
    <source>
        <dbReference type="ARBA" id="ARBA00023002"/>
    </source>
</evidence>
<keyword evidence="7" id="KW-1185">Reference proteome</keyword>
<evidence type="ECO:0000256" key="4">
    <source>
        <dbReference type="ARBA" id="ARBA00023033"/>
    </source>
</evidence>
<reference evidence="6 7" key="1">
    <citation type="submission" date="2021-01" db="EMBL/GenBank/DDBJ databases">
        <title>Whole genome shotgun sequence of Verrucosispora lutea NBRC 106530.</title>
        <authorList>
            <person name="Komaki H."/>
            <person name="Tamura T."/>
        </authorList>
    </citation>
    <scope>NUCLEOTIDE SEQUENCE [LARGE SCALE GENOMIC DNA]</scope>
    <source>
        <strain evidence="6 7">NBRC 106530</strain>
    </source>
</reference>
<dbReference type="InterPro" id="IPR011251">
    <property type="entry name" value="Luciferase-like_dom"/>
</dbReference>
<proteinExistence type="predicted"/>
<keyword evidence="2" id="KW-0288">FMN</keyword>
<comment type="caution">
    <text evidence="6">The sequence shown here is derived from an EMBL/GenBank/DDBJ whole genome shotgun (WGS) entry which is preliminary data.</text>
</comment>
<dbReference type="PANTHER" id="PTHR42847:SF4">
    <property type="entry name" value="ALKANESULFONATE MONOOXYGENASE-RELATED"/>
    <property type="match status" value="1"/>
</dbReference>
<dbReference type="Proteomes" id="UP000643165">
    <property type="component" value="Unassembled WGS sequence"/>
</dbReference>
<dbReference type="SUPFAM" id="SSF51679">
    <property type="entry name" value="Bacterial luciferase-like"/>
    <property type="match status" value="1"/>
</dbReference>
<dbReference type="InterPro" id="IPR050172">
    <property type="entry name" value="SsuD_RutA_monooxygenase"/>
</dbReference>
<evidence type="ECO:0000313" key="7">
    <source>
        <dbReference type="Proteomes" id="UP000643165"/>
    </source>
</evidence>
<protein>
    <submittedName>
        <fullName evidence="6">Oxidoreductase</fullName>
    </submittedName>
</protein>
<gene>
    <name evidence="6" type="ORF">Vlu01_16750</name>
</gene>
<dbReference type="EMBL" id="BOPB01000009">
    <property type="protein sequence ID" value="GIJ21051.1"/>
    <property type="molecule type" value="Genomic_DNA"/>
</dbReference>
<name>A0ABQ4ITF2_9ACTN</name>
<keyword evidence="4" id="KW-0503">Monooxygenase</keyword>
<organism evidence="6 7">
    <name type="scientific">Micromonospora lutea</name>
    <dbReference type="NCBI Taxonomy" id="419825"/>
    <lineage>
        <taxon>Bacteria</taxon>
        <taxon>Bacillati</taxon>
        <taxon>Actinomycetota</taxon>
        <taxon>Actinomycetes</taxon>
        <taxon>Micromonosporales</taxon>
        <taxon>Micromonosporaceae</taxon>
        <taxon>Micromonospora</taxon>
    </lineage>
</organism>
<keyword evidence="1" id="KW-0285">Flavoprotein</keyword>
<evidence type="ECO:0000256" key="2">
    <source>
        <dbReference type="ARBA" id="ARBA00022643"/>
    </source>
</evidence>
<evidence type="ECO:0000256" key="1">
    <source>
        <dbReference type="ARBA" id="ARBA00022630"/>
    </source>
</evidence>
<dbReference type="RefSeq" id="WP_203996225.1">
    <property type="nucleotide sequence ID" value="NZ_BOPB01000009.1"/>
</dbReference>
<keyword evidence="3" id="KW-0560">Oxidoreductase</keyword>
<dbReference type="InterPro" id="IPR036661">
    <property type="entry name" value="Luciferase-like_sf"/>
</dbReference>